<reference evidence="1 2" key="1">
    <citation type="journal article" date="2022" name="New Phytol.">
        <title>Ecological generalism drives hyperdiversity of secondary metabolite gene clusters in xylarialean endophytes.</title>
        <authorList>
            <person name="Franco M.E.E."/>
            <person name="Wisecaver J.H."/>
            <person name="Arnold A.E."/>
            <person name="Ju Y.M."/>
            <person name="Slot J.C."/>
            <person name="Ahrendt S."/>
            <person name="Moore L.P."/>
            <person name="Eastman K.E."/>
            <person name="Scott K."/>
            <person name="Konkel Z."/>
            <person name="Mondo S.J."/>
            <person name="Kuo A."/>
            <person name="Hayes R.D."/>
            <person name="Haridas S."/>
            <person name="Andreopoulos B."/>
            <person name="Riley R."/>
            <person name="LaButti K."/>
            <person name="Pangilinan J."/>
            <person name="Lipzen A."/>
            <person name="Amirebrahimi M."/>
            <person name="Yan J."/>
            <person name="Adam C."/>
            <person name="Keymanesh K."/>
            <person name="Ng V."/>
            <person name="Louie K."/>
            <person name="Northen T."/>
            <person name="Drula E."/>
            <person name="Henrissat B."/>
            <person name="Hsieh H.M."/>
            <person name="Youens-Clark K."/>
            <person name="Lutzoni F."/>
            <person name="Miadlikowska J."/>
            <person name="Eastwood D.C."/>
            <person name="Hamelin R.C."/>
            <person name="Grigoriev I.V."/>
            <person name="U'Ren J.M."/>
        </authorList>
    </citation>
    <scope>NUCLEOTIDE SEQUENCE [LARGE SCALE GENOMIC DNA]</scope>
    <source>
        <strain evidence="1 2">ER1909</strain>
    </source>
</reference>
<organism evidence="1 2">
    <name type="scientific">Hypoxylon rubiginosum</name>
    <dbReference type="NCBI Taxonomy" id="110542"/>
    <lineage>
        <taxon>Eukaryota</taxon>
        <taxon>Fungi</taxon>
        <taxon>Dikarya</taxon>
        <taxon>Ascomycota</taxon>
        <taxon>Pezizomycotina</taxon>
        <taxon>Sordariomycetes</taxon>
        <taxon>Xylariomycetidae</taxon>
        <taxon>Xylariales</taxon>
        <taxon>Hypoxylaceae</taxon>
        <taxon>Hypoxylon</taxon>
    </lineage>
</organism>
<proteinExistence type="predicted"/>
<protein>
    <submittedName>
        <fullName evidence="1">Uncharacterized protein</fullName>
    </submittedName>
</protein>
<sequence length="1345" mass="150185">MAQSSDNWQDISGFYQAASNNEQASPYRHDEFAHSNYGWGVQSQAQVQHHQPYPEQPNPYGYRPEAHSYVDQQMQRGHVLGSHAFQGQHAHSPFPVSLEPYSQSSQMPVYSNGQATPSHGQGVQFFPDHGHQSTTIASMPTLSAHSSYPYPAISAASIGPGGLNSQPNPQPQYEMPHRQPQFQTVAFQVQTPGHVQHQYQQPREQVPARQLTSEQMQEAALATGEPAQKTPTAHQLVASAASPKETIDAAPPSQSWVRPAGCLFLEVFNPPPTKAGKFSDVGPSSYSIQRDTPLLPERSTRLPCEIQGDLDKLNEELKKTTTKSSRDKISRRIKDLYNEPVILADIPESKPKDTKVKITRKKTSNMDSGKKASTASDATRDDNPTNILAREILEENQGKKDPSIEYKIIKILWRGSKGPNPEVLESVTDFGNYVTDLWSKSKKLKIDMDDASRSGDHDKADALRVEMESVYGDIRAAIEAALKFGEQFTLSQLGHHTKLLGGLFILLRNLFVSGDYSGALPKAIMRLTAKLITVNTAFLKKIKFDSVYLKYKNELDTEAREYLDKVFDNAKKRSIQEAKNEEAKIEEAKKEEAKKEEASKSQLPTAKKQSTLSPRDSPTAPKVQSAKKETLIKKPTAEAKRMQPTDYSGLGSARKVTKRPGDEDVDLRAPKKTALETSASVSSQAPKTTLQARARPSGSMLPGRSRVPAKAPPKKVVQAPTSSTIGSLLDQISKPKEMPKRKVEPERAPETPEETARRLRKESRRHLRVAWKPDHLLTEVKVFEHDTAEDKGRDHNMLRDARDNRSEGQMLKQRVRDDVDDDDDGTPEEVNLRALEWHLTATGPPDIDDKKRSKYYITANGFKPVESEQRQVMEEHENRELMAIYTSLSEIPESPRSPPHRSGIYPNRIHVVPSTPSMWQTSLEPDNPIRIELHRRWAERAQFGRTTSMHFALQRYHQRLAKEAEEKRSKDNAHGSYSQQQPSNEATTHQPNLQESHPQPNDEDLTRGRDLPEIARQSLEMMELLFSDKVKNYTDPDPYDPEHPKTQRRHDYADPKVQRDIDGIEDVFAEYAGAPYPPTEPPAHIRSNPERVAEWHAGRNQDSVAQAIQSQLQSQPQPQLQFQQQPQPQLQSQTPYILPQAQAFAQPFAAPAPPPAPAAPAPTEQLQAILATLSVTQPNPAPPVQQKDLPAWLLANQLAGQSLGQPESTQPYGVQPQAPAYNAQLSSGYGAQSQVPQSYGAQSQTTQSYGAQTPQVYGAQSQAAQSAPAYGDYSQYAQSQDGQNQRDYNDRNSRKNFHRGEPNKDHGNKGINRSLIGTKACSFWAKGQCAKGDKCTFRHDPNDLK</sequence>
<evidence type="ECO:0000313" key="1">
    <source>
        <dbReference type="EMBL" id="KAI6084683.1"/>
    </source>
</evidence>
<keyword evidence="2" id="KW-1185">Reference proteome</keyword>
<dbReference type="Proteomes" id="UP001497680">
    <property type="component" value="Unassembled WGS sequence"/>
</dbReference>
<comment type="caution">
    <text evidence="1">The sequence shown here is derived from an EMBL/GenBank/DDBJ whole genome shotgun (WGS) entry which is preliminary data.</text>
</comment>
<gene>
    <name evidence="1" type="ORF">F4821DRAFT_167766</name>
</gene>
<dbReference type="EMBL" id="MU394334">
    <property type="protein sequence ID" value="KAI6084683.1"/>
    <property type="molecule type" value="Genomic_DNA"/>
</dbReference>
<accession>A0ACC0CWK4</accession>
<name>A0ACC0CWK4_9PEZI</name>
<evidence type="ECO:0000313" key="2">
    <source>
        <dbReference type="Proteomes" id="UP001497680"/>
    </source>
</evidence>